<dbReference type="OrthoDB" id="2395414at2759"/>
<dbReference type="AlphaFoldDB" id="A0A397H3Q9"/>
<evidence type="ECO:0000313" key="1">
    <source>
        <dbReference type="EMBL" id="RHZ56498.1"/>
    </source>
</evidence>
<reference evidence="1 2" key="1">
    <citation type="submission" date="2018-08" db="EMBL/GenBank/DDBJ databases">
        <title>Genome and evolution of the arbuscular mycorrhizal fungus Diversispora epigaea (formerly Glomus versiforme) and its bacterial endosymbionts.</title>
        <authorList>
            <person name="Sun X."/>
            <person name="Fei Z."/>
            <person name="Harrison M."/>
        </authorList>
    </citation>
    <scope>NUCLEOTIDE SEQUENCE [LARGE SCALE GENOMIC DNA]</scope>
    <source>
        <strain evidence="1 2">IT104</strain>
    </source>
</reference>
<sequence length="103" mass="11979">MKSTSESNTNSINFLDLYTEIINAEDQNKKTNQEVIRCYYNFGKALKARYKTLHPNQTAKMFVNDEVRNQLSQKVTETTLRKNTEKVRKIYKLFNGIGGIIII</sequence>
<organism evidence="1 2">
    <name type="scientific">Diversispora epigaea</name>
    <dbReference type="NCBI Taxonomy" id="1348612"/>
    <lineage>
        <taxon>Eukaryota</taxon>
        <taxon>Fungi</taxon>
        <taxon>Fungi incertae sedis</taxon>
        <taxon>Mucoromycota</taxon>
        <taxon>Glomeromycotina</taxon>
        <taxon>Glomeromycetes</taxon>
        <taxon>Diversisporales</taxon>
        <taxon>Diversisporaceae</taxon>
        <taxon>Diversispora</taxon>
    </lineage>
</organism>
<comment type="caution">
    <text evidence="1">The sequence shown here is derived from an EMBL/GenBank/DDBJ whole genome shotgun (WGS) entry which is preliminary data.</text>
</comment>
<dbReference type="EMBL" id="PQFF01000358">
    <property type="protein sequence ID" value="RHZ56498.1"/>
    <property type="molecule type" value="Genomic_DNA"/>
</dbReference>
<proteinExistence type="predicted"/>
<gene>
    <name evidence="1" type="ORF">Glove_401g8</name>
</gene>
<name>A0A397H3Q9_9GLOM</name>
<evidence type="ECO:0000313" key="2">
    <source>
        <dbReference type="Proteomes" id="UP000266861"/>
    </source>
</evidence>
<protein>
    <submittedName>
        <fullName evidence="1">Uncharacterized protein</fullName>
    </submittedName>
</protein>
<keyword evidence="2" id="KW-1185">Reference proteome</keyword>
<dbReference type="Proteomes" id="UP000266861">
    <property type="component" value="Unassembled WGS sequence"/>
</dbReference>
<accession>A0A397H3Q9</accession>